<comment type="caution">
    <text evidence="1">The sequence shown here is derived from an EMBL/GenBank/DDBJ whole genome shotgun (WGS) entry which is preliminary data.</text>
</comment>
<dbReference type="EMBL" id="JBFRCH010000007">
    <property type="protein sequence ID" value="MEX3933310.1"/>
    <property type="molecule type" value="Genomic_DNA"/>
</dbReference>
<protein>
    <submittedName>
        <fullName evidence="1">XRE family transcriptional regulator</fullName>
    </submittedName>
</protein>
<reference evidence="1" key="1">
    <citation type="submission" date="2024-07" db="EMBL/GenBank/DDBJ databases">
        <title>A survey of Mimosa microsymbionts across Brazilian biomes reveals a high diversity of Paraburkholderia nodulating endemic species, but also that Cupriavidus is common as a symbiont of widespread species.</title>
        <authorList>
            <person name="Rouws L."/>
            <person name="Barauna A."/>
            <person name="Beukes C."/>
            <person name="Rouws J.R.C."/>
            <person name="De Faria S.M."/>
            <person name="Gross E."/>
            <person name="Bueno Dos Reis Junior F."/>
            <person name="Simon M.F."/>
            <person name="Maluk M."/>
            <person name="Odee D.W."/>
            <person name="Kenicer G."/>
            <person name="Young J.P.W."/>
            <person name="Reis V.M."/>
            <person name="Zilli J."/>
            <person name="James E.K."/>
        </authorList>
    </citation>
    <scope>NUCLEOTIDE SEQUENCE</scope>
    <source>
        <strain evidence="1">EG181B</strain>
    </source>
</reference>
<proteinExistence type="predicted"/>
<evidence type="ECO:0000313" key="1">
    <source>
        <dbReference type="EMBL" id="MEX3933310.1"/>
    </source>
</evidence>
<name>A0ACC6U0S4_9BURK</name>
<keyword evidence="2" id="KW-1185">Reference proteome</keyword>
<sequence length="115" mass="12852">MNDLHLFGGVVNAPAFLPADVIAACNTYREAVRTAWAHRRIKAMTQRSLAERTECYPSHVSDYLHSDDKPTRRSLPADKVSAFSAAVGNWGVQQWLNRQSRLTILEEVIAERSAA</sequence>
<gene>
    <name evidence="1" type="ORF">AB4Y32_16155</name>
</gene>
<accession>A0ACC6U0S4</accession>
<evidence type="ECO:0000313" key="2">
    <source>
        <dbReference type="Proteomes" id="UP001558850"/>
    </source>
</evidence>
<organism evidence="1 2">
    <name type="scientific">Paraburkholderia phymatum</name>
    <dbReference type="NCBI Taxonomy" id="148447"/>
    <lineage>
        <taxon>Bacteria</taxon>
        <taxon>Pseudomonadati</taxon>
        <taxon>Pseudomonadota</taxon>
        <taxon>Betaproteobacteria</taxon>
        <taxon>Burkholderiales</taxon>
        <taxon>Burkholderiaceae</taxon>
        <taxon>Paraburkholderia</taxon>
    </lineage>
</organism>
<dbReference type="Proteomes" id="UP001558850">
    <property type="component" value="Unassembled WGS sequence"/>
</dbReference>